<dbReference type="EMBL" id="CM047736">
    <property type="protein sequence ID" value="KAJ0052644.1"/>
    <property type="molecule type" value="Genomic_DNA"/>
</dbReference>
<comment type="caution">
    <text evidence="1">The sequence shown here is derived from an EMBL/GenBank/DDBJ whole genome shotgun (WGS) entry which is preliminary data.</text>
</comment>
<protein>
    <submittedName>
        <fullName evidence="1">Uncharacterized protein</fullName>
    </submittedName>
</protein>
<evidence type="ECO:0000313" key="2">
    <source>
        <dbReference type="Proteomes" id="UP001163603"/>
    </source>
</evidence>
<reference evidence="2" key="1">
    <citation type="journal article" date="2023" name="G3 (Bethesda)">
        <title>Genome assembly and association tests identify interacting loci associated with vigor, precocity, and sex in interspecific pistachio rootstocks.</title>
        <authorList>
            <person name="Palmer W."/>
            <person name="Jacygrad E."/>
            <person name="Sagayaradj S."/>
            <person name="Cavanaugh K."/>
            <person name="Han R."/>
            <person name="Bertier L."/>
            <person name="Beede B."/>
            <person name="Kafkas S."/>
            <person name="Golino D."/>
            <person name="Preece J."/>
            <person name="Michelmore R."/>
        </authorList>
    </citation>
    <scope>NUCLEOTIDE SEQUENCE [LARGE SCALE GENOMIC DNA]</scope>
</reference>
<dbReference type="Proteomes" id="UP001163603">
    <property type="component" value="Chromosome 1"/>
</dbReference>
<keyword evidence="2" id="KW-1185">Reference proteome</keyword>
<sequence>MSISSFFADSWVNFYGNLGKTLLSLVSVSFDLVFMCQHYLLYPATKAAVVSPELKKEVSEPLLKSSDHPELENV</sequence>
<organism evidence="1 2">
    <name type="scientific">Pistacia integerrima</name>
    <dbReference type="NCBI Taxonomy" id="434235"/>
    <lineage>
        <taxon>Eukaryota</taxon>
        <taxon>Viridiplantae</taxon>
        <taxon>Streptophyta</taxon>
        <taxon>Embryophyta</taxon>
        <taxon>Tracheophyta</taxon>
        <taxon>Spermatophyta</taxon>
        <taxon>Magnoliopsida</taxon>
        <taxon>eudicotyledons</taxon>
        <taxon>Gunneridae</taxon>
        <taxon>Pentapetalae</taxon>
        <taxon>rosids</taxon>
        <taxon>malvids</taxon>
        <taxon>Sapindales</taxon>
        <taxon>Anacardiaceae</taxon>
        <taxon>Pistacia</taxon>
    </lineage>
</organism>
<gene>
    <name evidence="1" type="ORF">Pint_02880</name>
</gene>
<name>A0ACC0ZHX8_9ROSI</name>
<evidence type="ECO:0000313" key="1">
    <source>
        <dbReference type="EMBL" id="KAJ0052644.1"/>
    </source>
</evidence>
<proteinExistence type="predicted"/>
<accession>A0ACC0ZHX8</accession>